<gene>
    <name evidence="2" type="ORF">AK812_SmicGene35120</name>
</gene>
<protein>
    <submittedName>
        <fullName evidence="2">Uncharacterized protein</fullName>
    </submittedName>
</protein>
<keyword evidence="3" id="KW-1185">Reference proteome</keyword>
<proteinExistence type="predicted"/>
<sequence>MLRARLYPPDRVHFDIDHEQIIRYQVLDKEPSKKGDVSAKDGFCLQKLPGEDVDRQSIAEFVYDTTAGKGKETDESDQFKAIQEVILTITKQDFTRLRGLAQKLVRYDRFPAEDPKAKAKKGPQMEMEYVEPELDKEPEKEPIEQLFFHQAKGQQMLERRLMLVLKGAWEETQSAADNGEDDREEDREAESEQLLFDTSQAVGALDMLRKWWQALDDRAPPGRVQKGQASARLEEELLWFRGACEEHLARQGQAGGPSRAYFKACQASRYQTKFLQRRRWRRHINDGHLVAELFAISYC</sequence>
<dbReference type="AlphaFoldDB" id="A0A1Q9CM99"/>
<comment type="caution">
    <text evidence="2">The sequence shown here is derived from an EMBL/GenBank/DDBJ whole genome shotgun (WGS) entry which is preliminary data.</text>
</comment>
<evidence type="ECO:0000313" key="3">
    <source>
        <dbReference type="Proteomes" id="UP000186817"/>
    </source>
</evidence>
<reference evidence="2 3" key="1">
    <citation type="submission" date="2016-02" db="EMBL/GenBank/DDBJ databases">
        <title>Genome analysis of coral dinoflagellate symbionts highlights evolutionary adaptations to a symbiotic lifestyle.</title>
        <authorList>
            <person name="Aranda M."/>
            <person name="Li Y."/>
            <person name="Liew Y.J."/>
            <person name="Baumgarten S."/>
            <person name="Simakov O."/>
            <person name="Wilson M."/>
            <person name="Piel J."/>
            <person name="Ashoor H."/>
            <person name="Bougouffa S."/>
            <person name="Bajic V.B."/>
            <person name="Ryu T."/>
            <person name="Ravasi T."/>
            <person name="Bayer T."/>
            <person name="Micklem G."/>
            <person name="Kim H."/>
            <person name="Bhak J."/>
            <person name="Lajeunesse T.C."/>
            <person name="Voolstra C.R."/>
        </authorList>
    </citation>
    <scope>NUCLEOTIDE SEQUENCE [LARGE SCALE GENOMIC DNA]</scope>
    <source>
        <strain evidence="2 3">CCMP2467</strain>
    </source>
</reference>
<dbReference type="Proteomes" id="UP000186817">
    <property type="component" value="Unassembled WGS sequence"/>
</dbReference>
<feature type="compositionally biased region" description="Acidic residues" evidence="1">
    <location>
        <begin position="178"/>
        <end position="191"/>
    </location>
</feature>
<evidence type="ECO:0000313" key="2">
    <source>
        <dbReference type="EMBL" id="OLP84042.1"/>
    </source>
</evidence>
<dbReference type="EMBL" id="LSRX01001072">
    <property type="protein sequence ID" value="OLP84042.1"/>
    <property type="molecule type" value="Genomic_DNA"/>
</dbReference>
<feature type="region of interest" description="Disordered" evidence="1">
    <location>
        <begin position="172"/>
        <end position="192"/>
    </location>
</feature>
<organism evidence="2 3">
    <name type="scientific">Symbiodinium microadriaticum</name>
    <name type="common">Dinoflagellate</name>
    <name type="synonym">Zooxanthella microadriatica</name>
    <dbReference type="NCBI Taxonomy" id="2951"/>
    <lineage>
        <taxon>Eukaryota</taxon>
        <taxon>Sar</taxon>
        <taxon>Alveolata</taxon>
        <taxon>Dinophyceae</taxon>
        <taxon>Suessiales</taxon>
        <taxon>Symbiodiniaceae</taxon>
        <taxon>Symbiodinium</taxon>
    </lineage>
</organism>
<dbReference type="OrthoDB" id="10298085at2759"/>
<accession>A0A1Q9CM99</accession>
<evidence type="ECO:0000256" key="1">
    <source>
        <dbReference type="SAM" id="MobiDB-lite"/>
    </source>
</evidence>
<name>A0A1Q9CM99_SYMMI</name>